<evidence type="ECO:0000313" key="4">
    <source>
        <dbReference type="Proteomes" id="UP000813824"/>
    </source>
</evidence>
<keyword evidence="1" id="KW-1133">Transmembrane helix</keyword>
<comment type="caution">
    <text evidence="3">The sequence shown here is derived from an EMBL/GenBank/DDBJ whole genome shotgun (WGS) entry which is preliminary data.</text>
</comment>
<proteinExistence type="predicted"/>
<evidence type="ECO:0000313" key="3">
    <source>
        <dbReference type="EMBL" id="KAH8105895.1"/>
    </source>
</evidence>
<dbReference type="Pfam" id="PF24803">
    <property type="entry name" value="DUF7704"/>
    <property type="match status" value="1"/>
</dbReference>
<evidence type="ECO:0000259" key="2">
    <source>
        <dbReference type="Pfam" id="PF24803"/>
    </source>
</evidence>
<dbReference type="Proteomes" id="UP000813824">
    <property type="component" value="Unassembled WGS sequence"/>
</dbReference>
<dbReference type="InterPro" id="IPR056121">
    <property type="entry name" value="DUF7704"/>
</dbReference>
<name>A0A8K0XTQ6_9AGAR</name>
<keyword evidence="1" id="KW-0472">Membrane</keyword>
<sequence length="175" mass="19702">MTQHSAIPWTYWIVFGWYEPLLTLLGCAAVMLYPKEIHDQQAPWPSGSPPNSPLSRATLVTLLQLAQTVGLLGLVNFLTLGTARRHLARYPAIQERMVAALLTPLLLGDISHMAITLWALGEERWDTASWRDSTTLWLTMLTGMTLLCPRIAWHLGIGRYMHKRDGKELSRIKGS</sequence>
<organism evidence="3 4">
    <name type="scientific">Cristinia sonorae</name>
    <dbReference type="NCBI Taxonomy" id="1940300"/>
    <lineage>
        <taxon>Eukaryota</taxon>
        <taxon>Fungi</taxon>
        <taxon>Dikarya</taxon>
        <taxon>Basidiomycota</taxon>
        <taxon>Agaricomycotina</taxon>
        <taxon>Agaricomycetes</taxon>
        <taxon>Agaricomycetidae</taxon>
        <taxon>Agaricales</taxon>
        <taxon>Pleurotineae</taxon>
        <taxon>Stephanosporaceae</taxon>
        <taxon>Cristinia</taxon>
    </lineage>
</organism>
<accession>A0A8K0XTQ6</accession>
<feature type="transmembrane region" description="Helical" evidence="1">
    <location>
        <begin position="98"/>
        <end position="120"/>
    </location>
</feature>
<evidence type="ECO:0000256" key="1">
    <source>
        <dbReference type="SAM" id="Phobius"/>
    </source>
</evidence>
<reference evidence="3" key="1">
    <citation type="journal article" date="2021" name="New Phytol.">
        <title>Evolutionary innovations through gain and loss of genes in the ectomycorrhizal Boletales.</title>
        <authorList>
            <person name="Wu G."/>
            <person name="Miyauchi S."/>
            <person name="Morin E."/>
            <person name="Kuo A."/>
            <person name="Drula E."/>
            <person name="Varga T."/>
            <person name="Kohler A."/>
            <person name="Feng B."/>
            <person name="Cao Y."/>
            <person name="Lipzen A."/>
            <person name="Daum C."/>
            <person name="Hundley H."/>
            <person name="Pangilinan J."/>
            <person name="Johnson J."/>
            <person name="Barry K."/>
            <person name="LaButti K."/>
            <person name="Ng V."/>
            <person name="Ahrendt S."/>
            <person name="Min B."/>
            <person name="Choi I.G."/>
            <person name="Park H."/>
            <person name="Plett J.M."/>
            <person name="Magnuson J."/>
            <person name="Spatafora J.W."/>
            <person name="Nagy L.G."/>
            <person name="Henrissat B."/>
            <person name="Grigoriev I.V."/>
            <person name="Yang Z.L."/>
            <person name="Xu J."/>
            <person name="Martin F.M."/>
        </authorList>
    </citation>
    <scope>NUCLEOTIDE SEQUENCE</scope>
    <source>
        <strain evidence="3">KKN 215</strain>
    </source>
</reference>
<feature type="transmembrane region" description="Helical" evidence="1">
    <location>
        <begin position="12"/>
        <end position="34"/>
    </location>
</feature>
<dbReference type="EMBL" id="JAEVFJ010000003">
    <property type="protein sequence ID" value="KAH8105895.1"/>
    <property type="molecule type" value="Genomic_DNA"/>
</dbReference>
<dbReference type="OrthoDB" id="2937326at2759"/>
<feature type="domain" description="DUF7704" evidence="2">
    <location>
        <begin position="5"/>
        <end position="157"/>
    </location>
</feature>
<gene>
    <name evidence="3" type="ORF">BXZ70DRAFT_904004</name>
</gene>
<dbReference type="PANTHER" id="PTHR37019:SF2">
    <property type="entry name" value="EXPERA DOMAIN-CONTAINING PROTEIN"/>
    <property type="match status" value="1"/>
</dbReference>
<dbReference type="AlphaFoldDB" id="A0A8K0XTQ6"/>
<keyword evidence="1" id="KW-0812">Transmembrane</keyword>
<dbReference type="PANTHER" id="PTHR37019">
    <property type="entry name" value="CHROMOSOME 1, WHOLE GENOME SHOTGUN SEQUENCE"/>
    <property type="match status" value="1"/>
</dbReference>
<protein>
    <recommendedName>
        <fullName evidence="2">DUF7704 domain-containing protein</fullName>
    </recommendedName>
</protein>
<feature type="transmembrane region" description="Helical" evidence="1">
    <location>
        <begin position="54"/>
        <end position="78"/>
    </location>
</feature>
<feature type="transmembrane region" description="Helical" evidence="1">
    <location>
        <begin position="135"/>
        <end position="153"/>
    </location>
</feature>
<keyword evidence="4" id="KW-1185">Reference proteome</keyword>